<keyword evidence="7" id="KW-1185">Reference proteome</keyword>
<evidence type="ECO:0000256" key="2">
    <source>
        <dbReference type="ARBA" id="ARBA00022723"/>
    </source>
</evidence>
<evidence type="ECO:0000256" key="4">
    <source>
        <dbReference type="ARBA" id="ARBA00022842"/>
    </source>
</evidence>
<keyword evidence="4" id="KW-0460">Magnesium</keyword>
<evidence type="ECO:0000256" key="1">
    <source>
        <dbReference type="ARBA" id="ARBA00022722"/>
    </source>
</evidence>
<evidence type="ECO:0000259" key="5">
    <source>
        <dbReference type="Pfam" id="PF01850"/>
    </source>
</evidence>
<dbReference type="InterPro" id="IPR002716">
    <property type="entry name" value="PIN_dom"/>
</dbReference>
<evidence type="ECO:0000256" key="3">
    <source>
        <dbReference type="ARBA" id="ARBA00022801"/>
    </source>
</evidence>
<dbReference type="InterPro" id="IPR029060">
    <property type="entry name" value="PIN-like_dom_sf"/>
</dbReference>
<comment type="caution">
    <text evidence="6">The sequence shown here is derived from an EMBL/GenBank/DDBJ whole genome shotgun (WGS) entry which is preliminary data.</text>
</comment>
<dbReference type="Proteomes" id="UP000294508">
    <property type="component" value="Unassembled WGS sequence"/>
</dbReference>
<dbReference type="Gene3D" id="3.40.50.1010">
    <property type="entry name" value="5'-nuclease"/>
    <property type="match status" value="1"/>
</dbReference>
<feature type="domain" description="PIN" evidence="5">
    <location>
        <begin position="9"/>
        <end position="60"/>
    </location>
</feature>
<gene>
    <name evidence="6" type="ORF">EV652_104230</name>
</gene>
<evidence type="ECO:0000313" key="7">
    <source>
        <dbReference type="Proteomes" id="UP000294508"/>
    </source>
</evidence>
<organism evidence="6 7">
    <name type="scientific">Kribbella steppae</name>
    <dbReference type="NCBI Taxonomy" id="2512223"/>
    <lineage>
        <taxon>Bacteria</taxon>
        <taxon>Bacillati</taxon>
        <taxon>Actinomycetota</taxon>
        <taxon>Actinomycetes</taxon>
        <taxon>Propionibacteriales</taxon>
        <taxon>Kribbellaceae</taxon>
        <taxon>Kribbella</taxon>
    </lineage>
</organism>
<keyword evidence="3" id="KW-0378">Hydrolase</keyword>
<proteinExistence type="predicted"/>
<accession>A0A4R2HN87</accession>
<name>A0A4R2HN87_9ACTN</name>
<evidence type="ECO:0000313" key="6">
    <source>
        <dbReference type="EMBL" id="TCO32624.1"/>
    </source>
</evidence>
<dbReference type="GO" id="GO:0004518">
    <property type="term" value="F:nuclease activity"/>
    <property type="evidence" value="ECO:0007669"/>
    <property type="project" value="UniProtKB-KW"/>
</dbReference>
<dbReference type="Pfam" id="PF01850">
    <property type="entry name" value="PIN"/>
    <property type="match status" value="1"/>
</dbReference>
<dbReference type="SUPFAM" id="SSF88723">
    <property type="entry name" value="PIN domain-like"/>
    <property type="match status" value="1"/>
</dbReference>
<reference evidence="6 7" key="1">
    <citation type="journal article" date="2015" name="Stand. Genomic Sci.">
        <title>Genomic Encyclopedia of Bacterial and Archaeal Type Strains, Phase III: the genomes of soil and plant-associated and newly described type strains.</title>
        <authorList>
            <person name="Whitman W.B."/>
            <person name="Woyke T."/>
            <person name="Klenk H.P."/>
            <person name="Zhou Y."/>
            <person name="Lilburn T.G."/>
            <person name="Beck B.J."/>
            <person name="De Vos P."/>
            <person name="Vandamme P."/>
            <person name="Eisen J.A."/>
            <person name="Garrity G."/>
            <person name="Hugenholtz P."/>
            <person name="Kyrpides N.C."/>
        </authorList>
    </citation>
    <scope>NUCLEOTIDE SEQUENCE [LARGE SCALE GENOMIC DNA]</scope>
    <source>
        <strain evidence="6 7">VKM Ac-2572</strain>
    </source>
</reference>
<dbReference type="GO" id="GO:0046872">
    <property type="term" value="F:metal ion binding"/>
    <property type="evidence" value="ECO:0007669"/>
    <property type="project" value="UniProtKB-KW"/>
</dbReference>
<dbReference type="EMBL" id="SLWN01000004">
    <property type="protein sequence ID" value="TCO32624.1"/>
    <property type="molecule type" value="Genomic_DNA"/>
</dbReference>
<keyword evidence="2" id="KW-0479">Metal-binding</keyword>
<dbReference type="GO" id="GO:0016787">
    <property type="term" value="F:hydrolase activity"/>
    <property type="evidence" value="ECO:0007669"/>
    <property type="project" value="UniProtKB-KW"/>
</dbReference>
<sequence>MIESWSQRLIAGYADRIIPVTVDIAELWGRLNASSPLPLVDGLLAATALVHDWALVTRNTADVERTGVRLVNPFGD</sequence>
<protein>
    <recommendedName>
        <fullName evidence="5">PIN domain-containing protein</fullName>
    </recommendedName>
</protein>
<dbReference type="AlphaFoldDB" id="A0A4R2HN87"/>
<keyword evidence="1" id="KW-0540">Nuclease</keyword>